<name>A0A3L5TTK4_MYTGA</name>
<keyword evidence="2" id="KW-1185">Reference proteome</keyword>
<organism evidence="1 2">
    <name type="scientific">Mytilus galloprovincialis</name>
    <name type="common">Mediterranean mussel</name>
    <dbReference type="NCBI Taxonomy" id="29158"/>
    <lineage>
        <taxon>Eukaryota</taxon>
        <taxon>Metazoa</taxon>
        <taxon>Spiralia</taxon>
        <taxon>Lophotrochozoa</taxon>
        <taxon>Mollusca</taxon>
        <taxon>Bivalvia</taxon>
        <taxon>Autobranchia</taxon>
        <taxon>Pteriomorphia</taxon>
        <taxon>Mytilida</taxon>
        <taxon>Mytiloidea</taxon>
        <taxon>Mytilidae</taxon>
        <taxon>Mytilinae</taxon>
        <taxon>Mytilus</taxon>
    </lineage>
</organism>
<dbReference type="Proteomes" id="UP000266721">
    <property type="component" value="Unassembled WGS sequence"/>
</dbReference>
<protein>
    <submittedName>
        <fullName evidence="1">Uncharacterized protein</fullName>
    </submittedName>
</protein>
<dbReference type="AlphaFoldDB" id="A0A3L5TTK4"/>
<comment type="caution">
    <text evidence="1">The sequence shown here is derived from an EMBL/GenBank/DDBJ whole genome shotgun (WGS) entry which is preliminary data.</text>
</comment>
<gene>
    <name evidence="1" type="ORF">AM593_09832</name>
</gene>
<dbReference type="SMR" id="A0A3L5TTK4"/>
<accession>A0A3L5TTK4</accession>
<feature type="non-terminal residue" evidence="1">
    <location>
        <position position="1"/>
    </location>
</feature>
<evidence type="ECO:0000313" key="2">
    <source>
        <dbReference type="Proteomes" id="UP000266721"/>
    </source>
</evidence>
<dbReference type="EMBL" id="KV583866">
    <property type="protein sequence ID" value="OPL33280.1"/>
    <property type="molecule type" value="Genomic_DNA"/>
</dbReference>
<sequence length="661" mass="75319">MDKMIGVIPESGKHSKESCTVGIGKLRHVSLSLLQDVLLNLYNVKVKVESLDKQFKSNKELPTRRAIDMKSASDVVRLRLERIFTDKEERKEFFEGICSKIIESKRVKDIIDQLEMAVELASDTVKEWKVENELFVGIIPNYSGDTILFEATIDDETNKLHLHWDNEKLLSDFLPAVCGLSQALRNESRQPSLFEYLAFQIAYYNIAHGHQGRHTTARCLGTPGFRPYTQTYMSLTDPGDGHVLGTTRFNDWMKGAIVHVEHLERPRHLPREKIESYRIPSIIDFARVRLHVGPNAPTTYFVGRCVKDSGDFKEDFLKIVNITAASATAAFNQGAAECKVSMEGLSTSQAVRYMLALRGQVIKKKRQSLSAAWNLNQVILDDYERENPAQLNQRMEIGTRAIEITVIGGFDKITWDGASDTYPSKCIMYQLTFEEALTIVHEAHLRGLVTYFSAGFKFNEIKHAVYAGVDGIGIGGAQVLRFMDSETGMHGPYMEENIPRIMESRDEAANSFRGKGVKLLARLDTMFYEGSISEEQNSSRQELFSALLNINKEKIEELVNRLDDVTKMKNEGNEPLIGRAMRLYEAGNPLLKQYFESESEWLHFLSVLKSYVAAKDVDSISEEYDSDPWLNARKQYRMWQWNATKCICRQTSFEVHCKSYQ</sequence>
<proteinExistence type="predicted"/>
<reference evidence="1 2" key="1">
    <citation type="journal article" date="2016" name="PLoS ONE">
        <title>A First Insight into the Genome of the Filter-Feeder Mussel Mytilus galloprovincialis.</title>
        <authorList>
            <person name="Murgarella M."/>
            <person name="Puiu D."/>
            <person name="Novoa B."/>
            <person name="Figueras A."/>
            <person name="Posada D."/>
            <person name="Canchaya C."/>
        </authorList>
    </citation>
    <scope>NUCLEOTIDE SEQUENCE [LARGE SCALE GENOMIC DNA]</scope>
    <source>
        <tissue evidence="1">Muscle</tissue>
    </source>
</reference>
<evidence type="ECO:0000313" key="1">
    <source>
        <dbReference type="EMBL" id="OPL33280.1"/>
    </source>
</evidence>